<accession>A0A699RWG2</accession>
<reference evidence="2" key="1">
    <citation type="journal article" date="2019" name="Sci. Rep.">
        <title>Draft genome of Tanacetum cinerariifolium, the natural source of mosquito coil.</title>
        <authorList>
            <person name="Yamashiro T."/>
            <person name="Shiraishi A."/>
            <person name="Satake H."/>
            <person name="Nakayama K."/>
        </authorList>
    </citation>
    <scope>NUCLEOTIDE SEQUENCE</scope>
</reference>
<dbReference type="EMBL" id="BKCJ011110361">
    <property type="protein sequence ID" value="GFC87461.1"/>
    <property type="molecule type" value="Genomic_DNA"/>
</dbReference>
<evidence type="ECO:0000313" key="2">
    <source>
        <dbReference type="EMBL" id="GFC87461.1"/>
    </source>
</evidence>
<gene>
    <name evidence="2" type="ORF">Tci_859431</name>
</gene>
<organism evidence="2">
    <name type="scientific">Tanacetum cinerariifolium</name>
    <name type="common">Dalmatian daisy</name>
    <name type="synonym">Chrysanthemum cinerariifolium</name>
    <dbReference type="NCBI Taxonomy" id="118510"/>
    <lineage>
        <taxon>Eukaryota</taxon>
        <taxon>Viridiplantae</taxon>
        <taxon>Streptophyta</taxon>
        <taxon>Embryophyta</taxon>
        <taxon>Tracheophyta</taxon>
        <taxon>Spermatophyta</taxon>
        <taxon>Magnoliopsida</taxon>
        <taxon>eudicotyledons</taxon>
        <taxon>Gunneridae</taxon>
        <taxon>Pentapetalae</taxon>
        <taxon>asterids</taxon>
        <taxon>campanulids</taxon>
        <taxon>Asterales</taxon>
        <taxon>Asteraceae</taxon>
        <taxon>Asteroideae</taxon>
        <taxon>Anthemideae</taxon>
        <taxon>Anthemidinae</taxon>
        <taxon>Tanacetum</taxon>
    </lineage>
</organism>
<proteinExistence type="predicted"/>
<evidence type="ECO:0000256" key="1">
    <source>
        <dbReference type="SAM" id="MobiDB-lite"/>
    </source>
</evidence>
<dbReference type="AlphaFoldDB" id="A0A699RWG2"/>
<feature type="region of interest" description="Disordered" evidence="1">
    <location>
        <begin position="1"/>
        <end position="36"/>
    </location>
</feature>
<name>A0A699RWG2_TANCI</name>
<sequence length="36" mass="4036">MPELKESDHMSIATRSESKESDRLSTATPSACLDRR</sequence>
<protein>
    <submittedName>
        <fullName evidence="2">Uncharacterized protein</fullName>
    </submittedName>
</protein>
<feature type="non-terminal residue" evidence="2">
    <location>
        <position position="36"/>
    </location>
</feature>
<comment type="caution">
    <text evidence="2">The sequence shown here is derived from an EMBL/GenBank/DDBJ whole genome shotgun (WGS) entry which is preliminary data.</text>
</comment>